<dbReference type="GO" id="GO:0016747">
    <property type="term" value="F:acyltransferase activity, transferring groups other than amino-acyl groups"/>
    <property type="evidence" value="ECO:0007669"/>
    <property type="project" value="InterPro"/>
</dbReference>
<dbReference type="EMBL" id="CP058554">
    <property type="protein sequence ID" value="QMV72064.1"/>
    <property type="molecule type" value="Genomic_DNA"/>
</dbReference>
<dbReference type="PROSITE" id="PS51186">
    <property type="entry name" value="GNAT"/>
    <property type="match status" value="1"/>
</dbReference>
<dbReference type="Pfam" id="PF00583">
    <property type="entry name" value="Acetyltransf_1"/>
    <property type="match status" value="1"/>
</dbReference>
<feature type="domain" description="N-acetyltransferase" evidence="3">
    <location>
        <begin position="6"/>
        <end position="154"/>
    </location>
</feature>
<dbReference type="InterPro" id="IPR016181">
    <property type="entry name" value="Acyl_CoA_acyltransferase"/>
</dbReference>
<keyword evidence="2" id="KW-0012">Acyltransferase</keyword>
<reference evidence="4 5" key="1">
    <citation type="journal article" date="2020" name="G3 (Bethesda)">
        <title>CeMbio - The Caenorhabditis elegans Microbiome Resource.</title>
        <authorList>
            <person name="Dirksen P."/>
            <person name="Assie A."/>
            <person name="Zimmermann J."/>
            <person name="Zhang F."/>
            <person name="Tietje A.M."/>
            <person name="Marsh S.A."/>
            <person name="Felix M.A."/>
            <person name="Shapira M."/>
            <person name="Kaleta C."/>
            <person name="Schulenburg H."/>
            <person name="Samuel B."/>
        </authorList>
    </citation>
    <scope>NUCLEOTIDE SEQUENCE [LARGE SCALE GENOMIC DNA]</scope>
    <source>
        <strain evidence="4 5">BIGb0172</strain>
    </source>
</reference>
<gene>
    <name evidence="4" type="ORF">HS961_03995</name>
</gene>
<proteinExistence type="predicted"/>
<evidence type="ECO:0000256" key="1">
    <source>
        <dbReference type="ARBA" id="ARBA00022679"/>
    </source>
</evidence>
<keyword evidence="5" id="KW-1185">Reference proteome</keyword>
<dbReference type="PANTHER" id="PTHR43877">
    <property type="entry name" value="AMINOALKYLPHOSPHONATE N-ACETYLTRANSFERASE-RELATED-RELATED"/>
    <property type="match status" value="1"/>
</dbReference>
<dbReference type="PANTHER" id="PTHR43877:SF2">
    <property type="entry name" value="AMINOALKYLPHOSPHONATE N-ACETYLTRANSFERASE-RELATED"/>
    <property type="match status" value="1"/>
</dbReference>
<evidence type="ECO:0000259" key="3">
    <source>
        <dbReference type="PROSITE" id="PS51186"/>
    </source>
</evidence>
<dbReference type="InterPro" id="IPR000182">
    <property type="entry name" value="GNAT_dom"/>
</dbReference>
<dbReference type="KEGG" id="cpis:HS961_03995"/>
<dbReference type="SUPFAM" id="SSF55729">
    <property type="entry name" value="Acyl-CoA N-acyltransferases (Nat)"/>
    <property type="match status" value="1"/>
</dbReference>
<dbReference type="Gene3D" id="3.40.630.30">
    <property type="match status" value="1"/>
</dbReference>
<accession>A0A7G5EDI9</accession>
<evidence type="ECO:0000256" key="2">
    <source>
        <dbReference type="ARBA" id="ARBA00023315"/>
    </source>
</evidence>
<name>A0A7G5EDI9_9BURK</name>
<dbReference type="AlphaFoldDB" id="A0A7G5EDI9"/>
<dbReference type="RefSeq" id="WP_182326488.1">
    <property type="nucleotide sequence ID" value="NZ_CP058554.1"/>
</dbReference>
<dbReference type="Proteomes" id="UP000515240">
    <property type="component" value="Chromosome"/>
</dbReference>
<organism evidence="4 5">
    <name type="scientific">Comamonas piscis</name>
    <dbReference type="NCBI Taxonomy" id="1562974"/>
    <lineage>
        <taxon>Bacteria</taxon>
        <taxon>Pseudomonadati</taxon>
        <taxon>Pseudomonadota</taxon>
        <taxon>Betaproteobacteria</taxon>
        <taxon>Burkholderiales</taxon>
        <taxon>Comamonadaceae</taxon>
        <taxon>Comamonas</taxon>
    </lineage>
</organism>
<protein>
    <submittedName>
        <fullName evidence="4">GNAT family N-acetyltransferase</fullName>
    </submittedName>
</protein>
<dbReference type="InterPro" id="IPR050832">
    <property type="entry name" value="Bact_Acetyltransf"/>
</dbReference>
<evidence type="ECO:0000313" key="5">
    <source>
        <dbReference type="Proteomes" id="UP000515240"/>
    </source>
</evidence>
<evidence type="ECO:0000313" key="4">
    <source>
        <dbReference type="EMBL" id="QMV72064.1"/>
    </source>
</evidence>
<sequence>MPISHLVFRTATLADLPAIIALLADDALGRAREVLADPPDPRYIAAFDAICADANQRLVVAELHGQVVGTLQLSFVPGLAHTGAWQGQIESVRIAAELRGVGAGQQMLEWAVAQCRAQGCTAVQLTTDKSRADAQRFYEKLGFAPSHLGFKRKL</sequence>
<dbReference type="CDD" id="cd04301">
    <property type="entry name" value="NAT_SF"/>
    <property type="match status" value="1"/>
</dbReference>
<keyword evidence="1 4" id="KW-0808">Transferase</keyword>